<protein>
    <submittedName>
        <fullName evidence="1">Uncharacterized protein</fullName>
    </submittedName>
</protein>
<proteinExistence type="predicted"/>
<comment type="caution">
    <text evidence="1">The sequence shown here is derived from an EMBL/GenBank/DDBJ whole genome shotgun (WGS) entry which is preliminary data.</text>
</comment>
<gene>
    <name evidence="1" type="ORF">LDC_2047</name>
</gene>
<reference evidence="1" key="2">
    <citation type="journal article" date="2011" name="Microb. Ecol.">
        <title>Taxonomic and Functional Metagenomic Profiling of the Microbial Community in the Anoxic Sediment of a Sub-saline Shallow Lake (Laguna de Carrizo, Central Spain).</title>
        <authorList>
            <person name="Ferrer M."/>
            <person name="Guazzaroni M.E."/>
            <person name="Richter M."/>
            <person name="Garcia-Salamanca A."/>
            <person name="Yarza P."/>
            <person name="Suarez-Suarez A."/>
            <person name="Solano J."/>
            <person name="Alcaide M."/>
            <person name="van Dillewijn P."/>
            <person name="Molina-Henares M.A."/>
            <person name="Lopez-Cortes N."/>
            <person name="Al-Ramahi Y."/>
            <person name="Guerrero C."/>
            <person name="Acosta A."/>
            <person name="de Eugenio L.I."/>
            <person name="Martinez V."/>
            <person name="Marques S."/>
            <person name="Rojo F."/>
            <person name="Santero E."/>
            <person name="Genilloud O."/>
            <person name="Perez-Perez J."/>
            <person name="Rossello-Mora R."/>
            <person name="Ramos J.L."/>
        </authorList>
    </citation>
    <scope>NUCLEOTIDE SEQUENCE</scope>
</reference>
<accession>D9PKI0</accession>
<dbReference type="AlphaFoldDB" id="D9PKI0"/>
<sequence length="118" mass="11557">MLAGRRRGDVEVDAGLEQVGGMGGDEVGEVGEAGEGSVFAAADDLVEIDWFVEGVQGGQGCRVAWVDGEGVGEVDFGEPDVGVVELGEGGTGVVEFDGEVAGVVVDADAAGGGTGGVC</sequence>
<reference evidence="1" key="1">
    <citation type="submission" date="2010-07" db="EMBL/GenBank/DDBJ databases">
        <authorList>
            <consortium name="CONSOLIDER consortium CSD2007-00005"/>
            <person name="Guazzaroni M.-E."/>
            <person name="Richter M."/>
            <person name="Garcia-Salamanca A."/>
            <person name="Yarza P."/>
            <person name="Ferrer M."/>
        </authorList>
    </citation>
    <scope>NUCLEOTIDE SEQUENCE</scope>
</reference>
<name>D9PKI0_9ZZZZ</name>
<evidence type="ECO:0000313" key="1">
    <source>
        <dbReference type="EMBL" id="EFK95933.1"/>
    </source>
</evidence>
<organism evidence="1">
    <name type="scientific">sediment metagenome</name>
    <dbReference type="NCBI Taxonomy" id="749907"/>
    <lineage>
        <taxon>unclassified sequences</taxon>
        <taxon>metagenomes</taxon>
        <taxon>ecological metagenomes</taxon>
    </lineage>
</organism>
<dbReference type="EMBL" id="ADZX01000609">
    <property type="protein sequence ID" value="EFK95933.1"/>
    <property type="molecule type" value="Genomic_DNA"/>
</dbReference>